<name>A0A9W7ZX71_9FUNG</name>
<feature type="region of interest" description="Disordered" evidence="3">
    <location>
        <begin position="237"/>
        <end position="256"/>
    </location>
</feature>
<evidence type="ECO:0000313" key="6">
    <source>
        <dbReference type="Proteomes" id="UP001150538"/>
    </source>
</evidence>
<dbReference type="GO" id="GO:0051286">
    <property type="term" value="C:cell tip"/>
    <property type="evidence" value="ECO:0007669"/>
    <property type="project" value="TreeGrafter"/>
</dbReference>
<accession>A0A9W7ZX71</accession>
<dbReference type="SMART" id="SM00806">
    <property type="entry name" value="AIP3"/>
    <property type="match status" value="1"/>
</dbReference>
<feature type="region of interest" description="Disordered" evidence="3">
    <location>
        <begin position="106"/>
        <end position="142"/>
    </location>
</feature>
<evidence type="ECO:0000256" key="1">
    <source>
        <dbReference type="ARBA" id="ARBA00023054"/>
    </source>
</evidence>
<evidence type="ECO:0000313" key="5">
    <source>
        <dbReference type="EMBL" id="KAJ1918442.1"/>
    </source>
</evidence>
<feature type="domain" description="Actin interacting protein 3 C-terminal" evidence="4">
    <location>
        <begin position="158"/>
        <end position="613"/>
    </location>
</feature>
<feature type="region of interest" description="Disordered" evidence="3">
    <location>
        <begin position="288"/>
        <end position="334"/>
    </location>
</feature>
<feature type="compositionally biased region" description="Low complexity" evidence="3">
    <location>
        <begin position="320"/>
        <end position="329"/>
    </location>
</feature>
<dbReference type="GO" id="GO:0005737">
    <property type="term" value="C:cytoplasm"/>
    <property type="evidence" value="ECO:0007669"/>
    <property type="project" value="TreeGrafter"/>
</dbReference>
<keyword evidence="1 2" id="KW-0175">Coiled coil</keyword>
<protein>
    <submittedName>
        <fullName evidence="5">Bud site selection protein 6</fullName>
    </submittedName>
</protein>
<dbReference type="OrthoDB" id="783096at2759"/>
<dbReference type="Proteomes" id="UP001150538">
    <property type="component" value="Unassembled WGS sequence"/>
</dbReference>
<dbReference type="InterPro" id="IPR005613">
    <property type="entry name" value="AIP3_C"/>
</dbReference>
<feature type="coiled-coil region" evidence="2">
    <location>
        <begin position="334"/>
        <end position="415"/>
    </location>
</feature>
<dbReference type="EMBL" id="JANBPU010000045">
    <property type="protein sequence ID" value="KAJ1918442.1"/>
    <property type="molecule type" value="Genomic_DNA"/>
</dbReference>
<evidence type="ECO:0000256" key="2">
    <source>
        <dbReference type="SAM" id="Coils"/>
    </source>
</evidence>
<proteinExistence type="predicted"/>
<dbReference type="InterPro" id="IPR051825">
    <property type="entry name" value="SRCIN1"/>
</dbReference>
<feature type="coiled-coil region" evidence="2">
    <location>
        <begin position="572"/>
        <end position="621"/>
    </location>
</feature>
<dbReference type="InterPro" id="IPR022782">
    <property type="entry name" value="AIP3-like_C"/>
</dbReference>
<organism evidence="5 6">
    <name type="scientific">Mycoemilia scoparia</name>
    <dbReference type="NCBI Taxonomy" id="417184"/>
    <lineage>
        <taxon>Eukaryota</taxon>
        <taxon>Fungi</taxon>
        <taxon>Fungi incertae sedis</taxon>
        <taxon>Zoopagomycota</taxon>
        <taxon>Kickxellomycotina</taxon>
        <taxon>Kickxellomycetes</taxon>
        <taxon>Kickxellales</taxon>
        <taxon>Kickxellaceae</taxon>
        <taxon>Mycoemilia</taxon>
    </lineage>
</organism>
<sequence length="630" mass="70907">MGYDSFYHEEDNQLLNMNVNLSLRRARPVRSLRRNPDSASTSPEAPKSEKTFRTSADSNDRIQRAQLVTSAPTGGMVEPLPIKRTVTTTEARLVNTGFIESSNIAELSSTCTSPSTRSPISLRNRNSSGSNGAPSSRYHVSPISGSAPTSPIARMALFLELQGQVKRVVFTEKMTMDGLRSQFLQRFASNFDGSDHDSGSLYMRDQETNIVYLLEDLSDVGNNSYLIWKPEEAPEKEEPAPLVTLPTSPAELKDSQNDTIIKDEMQSLRAVIEGLSAKLDGLSVEIAKNNSKNLHPPGDNKNTSKDTNVEEGPDSAPQGSIKSSSLSSSDGEEVAALKKELKQVRNELYQIREEKASLEKETESKIKALQDELADANKKIKSNPNARRSKLEEDLEHLKNTYNELGNQHADIESSMQLMRKDTTDRGVIPSQARMDLTRKELEYIENTSKELLKFIDDNGSIWKRTWESELHGIVQEQQFSKDAGKLIKELREDTKPLRELFNMLEKIVDLKTKQREAQRNGGEPSTPKFFDVVPAEEVGEVRNEMMSEIQCIEVNHERRLKALDMAIKSREKELANKVDEFEKELGDYVANQKLRKTGGTEELEKRLRKKEEEVLKAMLTSMAEASVRR</sequence>
<feature type="compositionally biased region" description="Basic and acidic residues" evidence="3">
    <location>
        <begin position="46"/>
        <end position="61"/>
    </location>
</feature>
<dbReference type="GO" id="GO:0030010">
    <property type="term" value="P:establishment of cell polarity"/>
    <property type="evidence" value="ECO:0007669"/>
    <property type="project" value="TreeGrafter"/>
</dbReference>
<gene>
    <name evidence="5" type="primary">BUD6</name>
    <name evidence="5" type="ORF">H4219_002597</name>
</gene>
<evidence type="ECO:0000259" key="4">
    <source>
        <dbReference type="SMART" id="SM00806"/>
    </source>
</evidence>
<dbReference type="GO" id="GO:0005519">
    <property type="term" value="F:cytoskeletal regulatory protein binding"/>
    <property type="evidence" value="ECO:0007669"/>
    <property type="project" value="InterPro"/>
</dbReference>
<feature type="region of interest" description="Disordered" evidence="3">
    <location>
        <begin position="28"/>
        <end position="61"/>
    </location>
</feature>
<comment type="caution">
    <text evidence="5">The sequence shown here is derived from an EMBL/GenBank/DDBJ whole genome shotgun (WGS) entry which is preliminary data.</text>
</comment>
<dbReference type="Pfam" id="PF03915">
    <property type="entry name" value="AIP3"/>
    <property type="match status" value="1"/>
</dbReference>
<dbReference type="Gene3D" id="1.20.58.1540">
    <property type="entry name" value="Actin interacting protein 3, C-terminal domain"/>
    <property type="match status" value="1"/>
</dbReference>
<dbReference type="AlphaFoldDB" id="A0A9W7ZX71"/>
<dbReference type="PANTHER" id="PTHR22741:SF10">
    <property type="entry name" value="COILED-COIL DOMAIN-CONTAINING PROTEIN CG32809"/>
    <property type="match status" value="1"/>
</dbReference>
<feature type="compositionally biased region" description="Low complexity" evidence="3">
    <location>
        <begin position="108"/>
        <end position="137"/>
    </location>
</feature>
<evidence type="ECO:0000256" key="3">
    <source>
        <dbReference type="SAM" id="MobiDB-lite"/>
    </source>
</evidence>
<keyword evidence="6" id="KW-1185">Reference proteome</keyword>
<reference evidence="5" key="1">
    <citation type="submission" date="2022-07" db="EMBL/GenBank/DDBJ databases">
        <title>Phylogenomic reconstructions and comparative analyses of Kickxellomycotina fungi.</title>
        <authorList>
            <person name="Reynolds N.K."/>
            <person name="Stajich J.E."/>
            <person name="Barry K."/>
            <person name="Grigoriev I.V."/>
            <person name="Crous P."/>
            <person name="Smith M.E."/>
        </authorList>
    </citation>
    <scope>NUCLEOTIDE SEQUENCE</scope>
    <source>
        <strain evidence="5">NBRC 100468</strain>
    </source>
</reference>
<dbReference type="PANTHER" id="PTHR22741">
    <property type="entry name" value="P140CAP/SNIP-RELATED"/>
    <property type="match status" value="1"/>
</dbReference>